<reference evidence="4" key="2">
    <citation type="submission" date="2016-04" db="EMBL/GenBank/DDBJ databases">
        <title>First Complete Genome Sequence of a Subdivision 6 Acidobacterium.</title>
        <authorList>
            <person name="Huang S."/>
            <person name="Vieira S."/>
            <person name="Bunk B."/>
            <person name="Riedel T."/>
            <person name="Sproeer C."/>
            <person name="Overmann J."/>
        </authorList>
    </citation>
    <scope>NUCLEOTIDE SEQUENCE [LARGE SCALE GENOMIC DNA]</scope>
    <source>
        <strain evidence="4">DSM 100886 HEG_-6_39</strain>
    </source>
</reference>
<protein>
    <submittedName>
        <fullName evidence="3">Uncharacterized protein</fullName>
    </submittedName>
</protein>
<reference evidence="3 4" key="1">
    <citation type="journal article" date="2016" name="Genome Announc.">
        <title>First Complete Genome Sequence of a Subdivision 6 Acidobacterium Strain.</title>
        <authorList>
            <person name="Huang S."/>
            <person name="Vieira S."/>
            <person name="Bunk B."/>
            <person name="Riedel T."/>
            <person name="Sproer C."/>
            <person name="Overmann J."/>
        </authorList>
    </citation>
    <scope>NUCLEOTIDE SEQUENCE [LARGE SCALE GENOMIC DNA]</scope>
    <source>
        <strain evidence="4">DSM 100886 HEG_-6_39</strain>
    </source>
</reference>
<dbReference type="RefSeq" id="WP_157899752.1">
    <property type="nucleotide sequence ID" value="NZ_CP015136.1"/>
</dbReference>
<feature type="region of interest" description="Disordered" evidence="1">
    <location>
        <begin position="101"/>
        <end position="123"/>
    </location>
</feature>
<proteinExistence type="predicted"/>
<dbReference type="EMBL" id="CP015136">
    <property type="protein sequence ID" value="AMY12218.1"/>
    <property type="molecule type" value="Genomic_DNA"/>
</dbReference>
<accession>A0A143PVK7</accession>
<dbReference type="STRING" id="1855912.LuPra_05491"/>
<evidence type="ECO:0000313" key="4">
    <source>
        <dbReference type="Proteomes" id="UP000076079"/>
    </source>
</evidence>
<feature type="signal peptide" evidence="2">
    <location>
        <begin position="1"/>
        <end position="23"/>
    </location>
</feature>
<gene>
    <name evidence="3" type="ORF">LuPra_05491</name>
</gene>
<evidence type="ECO:0000256" key="1">
    <source>
        <dbReference type="SAM" id="MobiDB-lite"/>
    </source>
</evidence>
<sequence precursor="true">MTAPRGTPGLRGASLALAGAVLAAGVGCTSTFEVPIDTPIQAKLDVTPFSRVHVVGFISGGAEDVDANMETVRLLRSQLRTKSRLRVIEADPLPLQQVARDQARGPATPGAAGPAPAASDVPSGMQFPEKILDEKDLEAYEPLFANAAYWKKIGEEFQQPLIVTGTVIFRPHQASGIVTQEREVYDQFGRRTVVPTRVYMERKGYILRPKLVFIDGRSGAVLYQESYREERLYPSQQNVPALSSFFEQMDAVLPSFLNTLSTTRVRGSRIMLK</sequence>
<keyword evidence="2" id="KW-0732">Signal</keyword>
<feature type="chain" id="PRO_5007512046" evidence="2">
    <location>
        <begin position="24"/>
        <end position="273"/>
    </location>
</feature>
<feature type="compositionally biased region" description="Low complexity" evidence="1">
    <location>
        <begin position="104"/>
        <end position="118"/>
    </location>
</feature>
<evidence type="ECO:0000256" key="2">
    <source>
        <dbReference type="SAM" id="SignalP"/>
    </source>
</evidence>
<dbReference type="PROSITE" id="PS51257">
    <property type="entry name" value="PROKAR_LIPOPROTEIN"/>
    <property type="match status" value="1"/>
</dbReference>
<name>A0A143PVK7_LUTPR</name>
<dbReference type="Proteomes" id="UP000076079">
    <property type="component" value="Chromosome"/>
</dbReference>
<dbReference type="KEGG" id="abac:LuPra_05491"/>
<dbReference type="AlphaFoldDB" id="A0A143PVK7"/>
<keyword evidence="4" id="KW-1185">Reference proteome</keyword>
<organism evidence="3 4">
    <name type="scientific">Luteitalea pratensis</name>
    <dbReference type="NCBI Taxonomy" id="1855912"/>
    <lineage>
        <taxon>Bacteria</taxon>
        <taxon>Pseudomonadati</taxon>
        <taxon>Acidobacteriota</taxon>
        <taxon>Vicinamibacteria</taxon>
        <taxon>Vicinamibacterales</taxon>
        <taxon>Vicinamibacteraceae</taxon>
        <taxon>Luteitalea</taxon>
    </lineage>
</organism>
<evidence type="ECO:0000313" key="3">
    <source>
        <dbReference type="EMBL" id="AMY12218.1"/>
    </source>
</evidence>